<dbReference type="Gene3D" id="2.60.40.2700">
    <property type="match status" value="3"/>
</dbReference>
<dbReference type="InterPro" id="IPR036278">
    <property type="entry name" value="Sialidase_sf"/>
</dbReference>
<proteinExistence type="predicted"/>
<evidence type="ECO:0008006" key="5">
    <source>
        <dbReference type="Google" id="ProtNLM"/>
    </source>
</evidence>
<evidence type="ECO:0000313" key="3">
    <source>
        <dbReference type="EMBL" id="MDA0138009.1"/>
    </source>
</evidence>
<feature type="compositionally biased region" description="Gly residues" evidence="1">
    <location>
        <begin position="664"/>
        <end position="697"/>
    </location>
</feature>
<reference evidence="3" key="1">
    <citation type="submission" date="2022-10" db="EMBL/GenBank/DDBJ databases">
        <title>The WGS of Solirubrobacter sp. CPCC 204708.</title>
        <authorList>
            <person name="Jiang Z."/>
        </authorList>
    </citation>
    <scope>NUCLEOTIDE SEQUENCE</scope>
    <source>
        <strain evidence="3">CPCC 204708</strain>
    </source>
</reference>
<dbReference type="EMBL" id="JAPCID010000013">
    <property type="protein sequence ID" value="MDA0138009.1"/>
    <property type="molecule type" value="Genomic_DNA"/>
</dbReference>
<accession>A0ABT4RHI4</accession>
<dbReference type="CDD" id="cd15482">
    <property type="entry name" value="Sialidase_non-viral"/>
    <property type="match status" value="1"/>
</dbReference>
<protein>
    <recommendedName>
        <fullName evidence="5">Photosynthesis system II assembly factor Ycf48/Hcf136-like domain-containing protein</fullName>
    </recommendedName>
</protein>
<dbReference type="Gene3D" id="2.130.10.10">
    <property type="entry name" value="YVTN repeat-like/Quinoprotein amine dehydrogenase"/>
    <property type="match status" value="2"/>
</dbReference>
<dbReference type="Proteomes" id="UP001147700">
    <property type="component" value="Unassembled WGS sequence"/>
</dbReference>
<evidence type="ECO:0000256" key="1">
    <source>
        <dbReference type="SAM" id="MobiDB-lite"/>
    </source>
</evidence>
<gene>
    <name evidence="3" type="ORF">OJ962_10890</name>
</gene>
<dbReference type="SUPFAM" id="SSF50939">
    <property type="entry name" value="Sialidases"/>
    <property type="match status" value="1"/>
</dbReference>
<feature type="region of interest" description="Disordered" evidence="1">
    <location>
        <begin position="654"/>
        <end position="711"/>
    </location>
</feature>
<dbReference type="RefSeq" id="WP_202954085.1">
    <property type="nucleotide sequence ID" value="NZ_JAPCID010000013.1"/>
</dbReference>
<sequence>MRFRPLLTLAAVSTLMTFAAAPAANANWLGLPGLNSGAANWVREYATDSTLSTMYAATEDDGVFRSVTNGLTWEAFNAGLAGVPGAMNVRTVFTSGTTVYAGTTAGLFKSVAGGAFQPVAQGPEQDPKNPKKLNQAVQAVFTGALPGSPMLAAVASGGVYRSTDGGATWQKPAPGNGMLASETVWSLGSFKDNGALIYAATQSGIYLSVNGGSTWTLSNDGITGQTMRAWADEKYPNIYYAGTTDGLYRSINAGLTWTRISEDTTVRAITQFNGVEKKRLYIATDNGVIAGQTDLHPVPGKPTWRKLPLDGLSPNSEIWGLNSYINTPGTLLAGTHGGGGKVFTITPPVWAGVLPTINDTTPHKSQKLWVTSNGTWAGSPTEFTYQWEDCTEAKCVPITDATDATFVVPAKDRKYRVVVTAHNDFPNSPLLPAEKASLTTGAAAAEPNSLPGDIGGTSTGSIKLTPAGQPQPGVVLTAQDWKFNNPNATSVSWQWYRCVGVNNCEKLQGADEINYTLTDQDVGKYLCFKATGHNASGSKTLDCSGQTTEVLAPDPKQTGPQSISGNAWVGHTLLSGSGTWAYSGMRFERRWMRCNAEGGSCEYIYNEKSSTYVIKPADLGKRIKAEITADSNIANKKPDPAFVYTALTAVVTEAPPEPEPPAQQGGGGNDNGGGGDGTGGGGTGGGGTGGGGTGGGQTPPPPPGDKIAPVLSLKSGAPTSMKVTLSEAASLSVEYQRVRAGRKAGKKCKAGGKKGFKCTVVTKVATVKVAAAAGSATVKLPKRKLAKGEYRLVVTPVDAAGNKGAAKTVKFKVKK</sequence>
<keyword evidence="4" id="KW-1185">Reference proteome</keyword>
<organism evidence="3 4">
    <name type="scientific">Solirubrobacter deserti</name>
    <dbReference type="NCBI Taxonomy" id="2282478"/>
    <lineage>
        <taxon>Bacteria</taxon>
        <taxon>Bacillati</taxon>
        <taxon>Actinomycetota</taxon>
        <taxon>Thermoleophilia</taxon>
        <taxon>Solirubrobacterales</taxon>
        <taxon>Solirubrobacteraceae</taxon>
        <taxon>Solirubrobacter</taxon>
    </lineage>
</organism>
<name>A0ABT4RHI4_9ACTN</name>
<feature type="signal peptide" evidence="2">
    <location>
        <begin position="1"/>
        <end position="26"/>
    </location>
</feature>
<evidence type="ECO:0000313" key="4">
    <source>
        <dbReference type="Proteomes" id="UP001147700"/>
    </source>
</evidence>
<evidence type="ECO:0000256" key="2">
    <source>
        <dbReference type="SAM" id="SignalP"/>
    </source>
</evidence>
<comment type="caution">
    <text evidence="3">The sequence shown here is derived from an EMBL/GenBank/DDBJ whole genome shotgun (WGS) entry which is preliminary data.</text>
</comment>
<keyword evidence="2" id="KW-0732">Signal</keyword>
<dbReference type="InterPro" id="IPR015943">
    <property type="entry name" value="WD40/YVTN_repeat-like_dom_sf"/>
</dbReference>
<feature type="chain" id="PRO_5045489219" description="Photosynthesis system II assembly factor Ycf48/Hcf136-like domain-containing protein" evidence="2">
    <location>
        <begin position="27"/>
        <end position="815"/>
    </location>
</feature>